<dbReference type="EMBL" id="BARS01007577">
    <property type="protein sequence ID" value="GAF67509.1"/>
    <property type="molecule type" value="Genomic_DNA"/>
</dbReference>
<sequence length="66" mass="7445">MAFIQVSFKTAQDRINVFKILKGESIIGRPVRNLVLSINQLEKIKEAGIPVYPASINGKNDYKKKI</sequence>
<protein>
    <submittedName>
        <fullName evidence="1">Uncharacterized protein</fullName>
    </submittedName>
</protein>
<dbReference type="AlphaFoldDB" id="X0RF29"/>
<organism evidence="1">
    <name type="scientific">marine sediment metagenome</name>
    <dbReference type="NCBI Taxonomy" id="412755"/>
    <lineage>
        <taxon>unclassified sequences</taxon>
        <taxon>metagenomes</taxon>
        <taxon>ecological metagenomes</taxon>
    </lineage>
</organism>
<name>X0RF29_9ZZZZ</name>
<reference evidence="1" key="1">
    <citation type="journal article" date="2014" name="Front. Microbiol.">
        <title>High frequency of phylogenetically diverse reductive dehalogenase-homologous genes in deep subseafloor sedimentary metagenomes.</title>
        <authorList>
            <person name="Kawai M."/>
            <person name="Futagami T."/>
            <person name="Toyoda A."/>
            <person name="Takaki Y."/>
            <person name="Nishi S."/>
            <person name="Hori S."/>
            <person name="Arai W."/>
            <person name="Tsubouchi T."/>
            <person name="Morono Y."/>
            <person name="Uchiyama I."/>
            <person name="Ito T."/>
            <person name="Fujiyama A."/>
            <person name="Inagaki F."/>
            <person name="Takami H."/>
        </authorList>
    </citation>
    <scope>NUCLEOTIDE SEQUENCE</scope>
    <source>
        <strain evidence="1">Expedition CK06-06</strain>
    </source>
</reference>
<accession>X0RF29</accession>
<comment type="caution">
    <text evidence="1">The sequence shown here is derived from an EMBL/GenBank/DDBJ whole genome shotgun (WGS) entry which is preliminary data.</text>
</comment>
<feature type="non-terminal residue" evidence="1">
    <location>
        <position position="66"/>
    </location>
</feature>
<proteinExistence type="predicted"/>
<gene>
    <name evidence="1" type="ORF">S01H1_14553</name>
</gene>
<evidence type="ECO:0000313" key="1">
    <source>
        <dbReference type="EMBL" id="GAF67509.1"/>
    </source>
</evidence>